<dbReference type="EMBL" id="SNRX01000125">
    <property type="protein sequence ID" value="KAA6300182.1"/>
    <property type="molecule type" value="Genomic_DNA"/>
</dbReference>
<evidence type="ECO:0000313" key="1">
    <source>
        <dbReference type="EMBL" id="KAA6300182.1"/>
    </source>
</evidence>
<gene>
    <name evidence="1" type="ORF">EZS26_003680</name>
</gene>
<dbReference type="Proteomes" id="UP000324575">
    <property type="component" value="Unassembled WGS sequence"/>
</dbReference>
<name>A0A5M8NTJ8_9BACT</name>
<evidence type="ECO:0000313" key="2">
    <source>
        <dbReference type="Proteomes" id="UP000324575"/>
    </source>
</evidence>
<protein>
    <submittedName>
        <fullName evidence="1">Uncharacterized protein</fullName>
    </submittedName>
</protein>
<reference evidence="1 2" key="1">
    <citation type="submission" date="2019-03" db="EMBL/GenBank/DDBJ databases">
        <title>Single cell metagenomics reveals metabolic interactions within the superorganism composed of flagellate Streblomastix strix and complex community of Bacteroidetes bacteria on its surface.</title>
        <authorList>
            <person name="Treitli S.C."/>
            <person name="Kolisko M."/>
            <person name="Husnik F."/>
            <person name="Keeling P."/>
            <person name="Hampl V."/>
        </authorList>
    </citation>
    <scope>NUCLEOTIDE SEQUENCE [LARGE SCALE GENOMIC DNA]</scope>
    <source>
        <strain evidence="1">St1</strain>
    </source>
</reference>
<dbReference type="AlphaFoldDB" id="A0A5M8NTJ8"/>
<accession>A0A5M8NTJ8</accession>
<organism evidence="1 2">
    <name type="scientific">Candidatus Ordinivivax streblomastigis</name>
    <dbReference type="NCBI Taxonomy" id="2540710"/>
    <lineage>
        <taxon>Bacteria</taxon>
        <taxon>Pseudomonadati</taxon>
        <taxon>Bacteroidota</taxon>
        <taxon>Bacteroidia</taxon>
        <taxon>Bacteroidales</taxon>
        <taxon>Candidatus Ordinivivax</taxon>
    </lineage>
</organism>
<feature type="non-terminal residue" evidence="1">
    <location>
        <position position="1"/>
    </location>
</feature>
<sequence>ELKFFIDDSLDYLEKIDSLLK</sequence>
<proteinExistence type="predicted"/>
<comment type="caution">
    <text evidence="1">The sequence shown here is derived from an EMBL/GenBank/DDBJ whole genome shotgun (WGS) entry which is preliminary data.</text>
</comment>